<comment type="caution">
    <text evidence="9">The sequence shown here is derived from an EMBL/GenBank/DDBJ whole genome shotgun (WGS) entry which is preliminary data.</text>
</comment>
<dbReference type="Gene3D" id="3.50.50.60">
    <property type="entry name" value="FAD/NAD(P)-binding domain"/>
    <property type="match status" value="1"/>
</dbReference>
<evidence type="ECO:0000259" key="8">
    <source>
        <dbReference type="Pfam" id="PF16901"/>
    </source>
</evidence>
<keyword evidence="6" id="KW-0560">Oxidoreductase</keyword>
<evidence type="ECO:0000256" key="1">
    <source>
        <dbReference type="ARBA" id="ARBA00001974"/>
    </source>
</evidence>
<dbReference type="Gene3D" id="3.30.9.10">
    <property type="entry name" value="D-Amino Acid Oxidase, subunit A, domain 2"/>
    <property type="match status" value="1"/>
</dbReference>
<evidence type="ECO:0000313" key="10">
    <source>
        <dbReference type="Proteomes" id="UP000297647"/>
    </source>
</evidence>
<comment type="similarity">
    <text evidence="2">Belongs to the FAD-dependent glycerol-3-phosphate dehydrogenase family.</text>
</comment>
<feature type="domain" description="Alpha-glycerophosphate oxidase C-terminal" evidence="8">
    <location>
        <begin position="393"/>
        <end position="500"/>
    </location>
</feature>
<keyword evidence="10" id="KW-1185">Reference proteome</keyword>
<dbReference type="AlphaFoldDB" id="A0A4Y9QW44"/>
<reference evidence="9 10" key="1">
    <citation type="submission" date="2019-03" db="EMBL/GenBank/DDBJ databases">
        <title>Algoriphagus sp. nov, a new strain isolated from root system soil of mangrove plant Kandelia.</title>
        <authorList>
            <person name="Yin Q."/>
            <person name="Wang K."/>
            <person name="Song Z."/>
        </authorList>
    </citation>
    <scope>NUCLEOTIDE SEQUENCE [LARGE SCALE GENOMIC DNA]</scope>
    <source>
        <strain evidence="9 10">XY-J91</strain>
    </source>
</reference>
<evidence type="ECO:0000256" key="5">
    <source>
        <dbReference type="ARBA" id="ARBA00022827"/>
    </source>
</evidence>
<accession>A0A4Y9QW44</accession>
<comment type="cofactor">
    <cofactor evidence="1">
        <name>FAD</name>
        <dbReference type="ChEBI" id="CHEBI:57692"/>
    </cofactor>
</comment>
<evidence type="ECO:0000313" key="9">
    <source>
        <dbReference type="EMBL" id="TFV96108.1"/>
    </source>
</evidence>
<evidence type="ECO:0000256" key="4">
    <source>
        <dbReference type="ARBA" id="ARBA00022798"/>
    </source>
</evidence>
<feature type="domain" description="FAD dependent oxidoreductase" evidence="7">
    <location>
        <begin position="18"/>
        <end position="348"/>
    </location>
</feature>
<dbReference type="EMBL" id="SPSB01000002">
    <property type="protein sequence ID" value="TFV96108.1"/>
    <property type="molecule type" value="Genomic_DNA"/>
</dbReference>
<name>A0A4Y9QW44_9BACT</name>
<evidence type="ECO:0000256" key="2">
    <source>
        <dbReference type="ARBA" id="ARBA00007330"/>
    </source>
</evidence>
<dbReference type="RefSeq" id="WP_135072765.1">
    <property type="nucleotide sequence ID" value="NZ_SPSB01000002.1"/>
</dbReference>
<dbReference type="PANTHER" id="PTHR11985">
    <property type="entry name" value="GLYCEROL-3-PHOSPHATE DEHYDROGENASE"/>
    <property type="match status" value="1"/>
</dbReference>
<dbReference type="PANTHER" id="PTHR11985:SF35">
    <property type="entry name" value="ANAEROBIC GLYCEROL-3-PHOSPHATE DEHYDROGENASE SUBUNIT A"/>
    <property type="match status" value="1"/>
</dbReference>
<dbReference type="InterPro" id="IPR000447">
    <property type="entry name" value="G3P_DH_FAD-dep"/>
</dbReference>
<dbReference type="GO" id="GO:0004368">
    <property type="term" value="F:glycerol-3-phosphate dehydrogenase (quinone) activity"/>
    <property type="evidence" value="ECO:0007669"/>
    <property type="project" value="InterPro"/>
</dbReference>
<proteinExistence type="inferred from homology"/>
<organism evidence="9 10">
    <name type="scientific">Algoriphagus kandeliae</name>
    <dbReference type="NCBI Taxonomy" id="2562278"/>
    <lineage>
        <taxon>Bacteria</taxon>
        <taxon>Pseudomonadati</taxon>
        <taxon>Bacteroidota</taxon>
        <taxon>Cytophagia</taxon>
        <taxon>Cytophagales</taxon>
        <taxon>Cyclobacteriaceae</taxon>
        <taxon>Algoriphagus</taxon>
    </lineage>
</organism>
<dbReference type="SUPFAM" id="SSF51905">
    <property type="entry name" value="FAD/NAD(P)-binding domain"/>
    <property type="match status" value="1"/>
</dbReference>
<dbReference type="Proteomes" id="UP000297647">
    <property type="component" value="Unassembled WGS sequence"/>
</dbReference>
<dbReference type="Gene3D" id="1.10.8.870">
    <property type="entry name" value="Alpha-glycerophosphate oxidase, cap domain"/>
    <property type="match status" value="1"/>
</dbReference>
<evidence type="ECO:0000256" key="3">
    <source>
        <dbReference type="ARBA" id="ARBA00022630"/>
    </source>
</evidence>
<dbReference type="InterPro" id="IPR031656">
    <property type="entry name" value="DAO_C"/>
</dbReference>
<dbReference type="GO" id="GO:0046168">
    <property type="term" value="P:glycerol-3-phosphate catabolic process"/>
    <property type="evidence" value="ECO:0007669"/>
    <property type="project" value="TreeGrafter"/>
</dbReference>
<keyword evidence="5" id="KW-0274">FAD</keyword>
<dbReference type="OrthoDB" id="9766796at2"/>
<protein>
    <submittedName>
        <fullName evidence="9">Glycerol-3-phosphate dehydrogenase/oxidase</fullName>
    </submittedName>
</protein>
<sequence>MKREENIKQLADSTKTWDIAVIGGGSSGLGVALDAISRGLSVVLLEKADFAKGTSSRSTKLVHGGVRYLAQGDIGLVLEALKERGKLLQNAPHLTSNQPFIIPIYSWFDRIQYSAGLKVYDWMAGKLRIGKSQFISKDETLNRLPGIKSKGLLGGVVYYDGQFDDARLALAIAMTADDAGACILNYASVRGLIKDENGKLVGLKVRDELDKTKYTLKAKMIVNATGVFADKILQMDNPNAEKMIQPSQGIHLVMDLDFLGGKDALLIPKTKDGRVLFAVPWHGKLVVGTTDTLREKAKLEPQALQKEIDFVLETADGYLTKAPARADVKSVFAGLRPLARPKEEGAKTKEISRSHKVIISESNLVTLTGGKWTTFRKMGEDTVDHYQEITKELLAPSESFEMKLHGYTNKVPGGHWTVYGSDAAYIQKLSKEHPELTERIHPDFPNILAEVVWSVREEMAVKVEDILSRRIRMLILDAQAALDSAEKVAKLMAKEMQKDENWIERELEDFRKVAEKYLIKA</sequence>
<evidence type="ECO:0000259" key="7">
    <source>
        <dbReference type="Pfam" id="PF01266"/>
    </source>
</evidence>
<dbReference type="InterPro" id="IPR006076">
    <property type="entry name" value="FAD-dep_OxRdtase"/>
</dbReference>
<dbReference type="GO" id="GO:0006071">
    <property type="term" value="P:glycerol metabolic process"/>
    <property type="evidence" value="ECO:0007669"/>
    <property type="project" value="UniProtKB-KW"/>
</dbReference>
<evidence type="ECO:0000256" key="6">
    <source>
        <dbReference type="ARBA" id="ARBA00023002"/>
    </source>
</evidence>
<gene>
    <name evidence="9" type="ORF">E4S40_07735</name>
</gene>
<dbReference type="Pfam" id="PF16901">
    <property type="entry name" value="DAO_C"/>
    <property type="match status" value="1"/>
</dbReference>
<keyword evidence="4" id="KW-0319">Glycerol metabolism</keyword>
<dbReference type="Pfam" id="PF01266">
    <property type="entry name" value="DAO"/>
    <property type="match status" value="1"/>
</dbReference>
<keyword evidence="3" id="KW-0285">Flavoprotein</keyword>
<dbReference type="InterPro" id="IPR036188">
    <property type="entry name" value="FAD/NAD-bd_sf"/>
</dbReference>
<dbReference type="InterPro" id="IPR038299">
    <property type="entry name" value="DAO_C_sf"/>
</dbReference>
<dbReference type="PRINTS" id="PR01001">
    <property type="entry name" value="FADG3PDH"/>
</dbReference>